<dbReference type="AlphaFoldDB" id="A0A2Z3HYL6"/>
<organism evidence="5 6">
    <name type="scientific">Phenylobacterium parvum</name>
    <dbReference type="NCBI Taxonomy" id="2201350"/>
    <lineage>
        <taxon>Bacteria</taxon>
        <taxon>Pseudomonadati</taxon>
        <taxon>Pseudomonadota</taxon>
        <taxon>Alphaproteobacteria</taxon>
        <taxon>Caulobacterales</taxon>
        <taxon>Caulobacteraceae</taxon>
        <taxon>Phenylobacterium</taxon>
    </lineage>
</organism>
<dbReference type="InterPro" id="IPR049874">
    <property type="entry name" value="ROK_cs"/>
</dbReference>
<dbReference type="EC" id="2.7.1.2" evidence="3"/>
<dbReference type="Gene3D" id="3.30.420.40">
    <property type="match status" value="1"/>
</dbReference>
<keyword evidence="2 3" id="KW-0418">Kinase</keyword>
<dbReference type="PANTHER" id="PTHR47690:SF1">
    <property type="entry name" value="GLUCOKINASE"/>
    <property type="match status" value="1"/>
</dbReference>
<dbReference type="KEGG" id="phb:HYN04_10805"/>
<dbReference type="GO" id="GO:0005536">
    <property type="term" value="F:D-glucose binding"/>
    <property type="evidence" value="ECO:0007669"/>
    <property type="project" value="InterPro"/>
</dbReference>
<dbReference type="GO" id="GO:0004340">
    <property type="term" value="F:glucokinase activity"/>
    <property type="evidence" value="ECO:0007669"/>
    <property type="project" value="UniProtKB-UniRule"/>
</dbReference>
<dbReference type="NCBIfam" id="NF009073">
    <property type="entry name" value="PRK12408.1"/>
    <property type="match status" value="1"/>
</dbReference>
<keyword evidence="6" id="KW-1185">Reference proteome</keyword>
<evidence type="ECO:0000256" key="3">
    <source>
        <dbReference type="HAMAP-Rule" id="MF_00524"/>
    </source>
</evidence>
<reference evidence="6" key="1">
    <citation type="submission" date="2018-05" db="EMBL/GenBank/DDBJ databases">
        <title>Genome sequencing of Phenylobacterium sp. HYN0004.</title>
        <authorList>
            <person name="Yi H."/>
            <person name="Baek C."/>
        </authorList>
    </citation>
    <scope>NUCLEOTIDE SEQUENCE [LARGE SCALE GENOMIC DNA]</scope>
    <source>
        <strain evidence="6">HYN0004</strain>
    </source>
</reference>
<gene>
    <name evidence="3 5" type="primary">glk</name>
    <name evidence="5" type="ORF">HYN04_10805</name>
</gene>
<keyword evidence="3" id="KW-0067">ATP-binding</keyword>
<proteinExistence type="inferred from homology"/>
<dbReference type="Gene3D" id="3.40.367.20">
    <property type="match status" value="1"/>
</dbReference>
<dbReference type="GO" id="GO:0006096">
    <property type="term" value="P:glycolytic process"/>
    <property type="evidence" value="ECO:0007669"/>
    <property type="project" value="UniProtKB-UniRule"/>
</dbReference>
<comment type="subcellular location">
    <subcellularLocation>
        <location evidence="3">Cytoplasm</location>
    </subcellularLocation>
</comment>
<keyword evidence="3" id="KW-0547">Nucleotide-binding</keyword>
<feature type="binding site" evidence="3">
    <location>
        <begin position="10"/>
        <end position="15"/>
    </location>
    <ligand>
        <name>ATP</name>
        <dbReference type="ChEBI" id="CHEBI:30616"/>
    </ligand>
</feature>
<dbReference type="CDD" id="cd24008">
    <property type="entry name" value="ASKHA_NBD_GLK"/>
    <property type="match status" value="1"/>
</dbReference>
<evidence type="ECO:0000256" key="1">
    <source>
        <dbReference type="ARBA" id="ARBA00022679"/>
    </source>
</evidence>
<comment type="similarity">
    <text evidence="3 4">Belongs to the bacterial glucokinase family.</text>
</comment>
<name>A0A2Z3HYL6_9CAUL</name>
<evidence type="ECO:0000256" key="2">
    <source>
        <dbReference type="ARBA" id="ARBA00022777"/>
    </source>
</evidence>
<dbReference type="PROSITE" id="PS01125">
    <property type="entry name" value="ROK"/>
    <property type="match status" value="1"/>
</dbReference>
<dbReference type="Pfam" id="PF02685">
    <property type="entry name" value="Glucokinase"/>
    <property type="match status" value="1"/>
</dbReference>
<keyword evidence="1 3" id="KW-0808">Transferase</keyword>
<dbReference type="HAMAP" id="MF_00524">
    <property type="entry name" value="Glucokinase"/>
    <property type="match status" value="1"/>
</dbReference>
<dbReference type="InterPro" id="IPR043129">
    <property type="entry name" value="ATPase_NBD"/>
</dbReference>
<dbReference type="InterPro" id="IPR050201">
    <property type="entry name" value="Bacterial_glucokinase"/>
</dbReference>
<protein>
    <recommendedName>
        <fullName evidence="3">Glucokinase</fullName>
        <ecNumber evidence="3">2.7.1.2</ecNumber>
    </recommendedName>
    <alternativeName>
        <fullName evidence="3">Glucose kinase</fullName>
    </alternativeName>
</protein>
<dbReference type="PANTHER" id="PTHR47690">
    <property type="entry name" value="GLUCOKINASE"/>
    <property type="match status" value="1"/>
</dbReference>
<keyword evidence="3" id="KW-0963">Cytoplasm</keyword>
<dbReference type="EMBL" id="CP029479">
    <property type="protein sequence ID" value="AWM78200.1"/>
    <property type="molecule type" value="Genomic_DNA"/>
</dbReference>
<dbReference type="Proteomes" id="UP000247763">
    <property type="component" value="Chromosome"/>
</dbReference>
<dbReference type="GO" id="GO:0005829">
    <property type="term" value="C:cytosol"/>
    <property type="evidence" value="ECO:0007669"/>
    <property type="project" value="TreeGrafter"/>
</dbReference>
<dbReference type="NCBIfam" id="TIGR00749">
    <property type="entry name" value="glk"/>
    <property type="match status" value="1"/>
</dbReference>
<dbReference type="InterPro" id="IPR003836">
    <property type="entry name" value="Glucokinase"/>
</dbReference>
<dbReference type="OrthoDB" id="9800595at2"/>
<comment type="catalytic activity">
    <reaction evidence="3">
        <text>D-glucose + ATP = D-glucose 6-phosphate + ADP + H(+)</text>
        <dbReference type="Rhea" id="RHEA:17825"/>
        <dbReference type="ChEBI" id="CHEBI:4167"/>
        <dbReference type="ChEBI" id="CHEBI:15378"/>
        <dbReference type="ChEBI" id="CHEBI:30616"/>
        <dbReference type="ChEBI" id="CHEBI:61548"/>
        <dbReference type="ChEBI" id="CHEBI:456216"/>
        <dbReference type="EC" id="2.7.1.2"/>
    </reaction>
</comment>
<evidence type="ECO:0000313" key="5">
    <source>
        <dbReference type="EMBL" id="AWM78200.1"/>
    </source>
</evidence>
<evidence type="ECO:0000313" key="6">
    <source>
        <dbReference type="Proteomes" id="UP000247763"/>
    </source>
</evidence>
<evidence type="ECO:0000256" key="4">
    <source>
        <dbReference type="RuleBase" id="RU004046"/>
    </source>
</evidence>
<dbReference type="SUPFAM" id="SSF53067">
    <property type="entry name" value="Actin-like ATPase domain"/>
    <property type="match status" value="1"/>
</dbReference>
<dbReference type="GO" id="GO:0005524">
    <property type="term" value="F:ATP binding"/>
    <property type="evidence" value="ECO:0007669"/>
    <property type="project" value="UniProtKB-UniRule"/>
</dbReference>
<keyword evidence="3" id="KW-0324">Glycolysis</keyword>
<sequence>MKNVYTGLVGDIGGTHARLALVDEEGHIRHPVTYEERNYPSLTEVIATYLEKTLGRKRPGRAVLAVAGPVVDGEIQFTNNSWRASEGELFVAFEFESVRLINDFAAQALAAPLLPADTLRRIGPDVRGADFAPLVVLGAGTGFGVAGLARSERGDVEVAGEGGHAAFAPTDDVEIEVDRILSRRFGRTSIERILSGPGLFNLYSALAEIRGVEPVLADEAAVTAAAGKGEALASETLDRFCAILGSVAGDLALTYGARGGVYISGGLAPRMADRLAGGDFRRRFEAKGRMSAYMAEIPTTLIQHPYAALVGAARALKRPAVGLR</sequence>
<accession>A0A2Z3HYL6</accession>